<dbReference type="Gene3D" id="3.60.21.10">
    <property type="match status" value="1"/>
</dbReference>
<organism evidence="4 5">
    <name type="scientific">Pontibacter flavimaris</name>
    <dbReference type="NCBI Taxonomy" id="1797110"/>
    <lineage>
        <taxon>Bacteria</taxon>
        <taxon>Pseudomonadati</taxon>
        <taxon>Bacteroidota</taxon>
        <taxon>Cytophagia</taxon>
        <taxon>Cytophagales</taxon>
        <taxon>Hymenobacteraceae</taxon>
        <taxon>Pontibacter</taxon>
    </lineage>
</organism>
<gene>
    <name evidence="4" type="ORF">A3841_01195</name>
</gene>
<keyword evidence="5" id="KW-1185">Reference proteome</keyword>
<reference evidence="4 5" key="1">
    <citation type="submission" date="2016-03" db="EMBL/GenBank/DDBJ databases">
        <title>Genome sequence of Pontibacter sp. nov., of the family cytophagaceae, isolated from marine sediment of the Yellow Sea, China.</title>
        <authorList>
            <person name="Zhang G."/>
            <person name="Zhang R."/>
        </authorList>
    </citation>
    <scope>NUCLEOTIDE SEQUENCE [LARGE SCALE GENOMIC DNA]</scope>
    <source>
        <strain evidence="4 5">S10-8</strain>
    </source>
</reference>
<comment type="similarity">
    <text evidence="1 2">Belongs to the metallophosphoesterase superfamily. YfcE family.</text>
</comment>
<comment type="caution">
    <text evidence="4">The sequence shown here is derived from an EMBL/GenBank/DDBJ whole genome shotgun (WGS) entry which is preliminary data.</text>
</comment>
<dbReference type="InterPro" id="IPR029052">
    <property type="entry name" value="Metallo-depent_PP-like"/>
</dbReference>
<sequence>MLKIGLLSDTHSYLDDQILRHLSDRDEIWHAGDFGSMEVSDRLQELAPLRGVYGNIDDAAIRLVHPKVNRFVAEGLDVMMTHIGGYPGKYHPDVRESIKLNPPQLYITGHSHILKVMTDKSLHNLLHINPGAAGRHGFHSVRTMVKFSISAGRVLDLQVVELGKRA</sequence>
<accession>A0A1Q5PBF1</accession>
<dbReference type="STRING" id="1797110.A3841_01195"/>
<dbReference type="AlphaFoldDB" id="A0A1Q5PBF1"/>
<name>A0A1Q5PBF1_9BACT</name>
<dbReference type="InterPro" id="IPR000979">
    <property type="entry name" value="Phosphodiesterase_MJ0936/Vps29"/>
</dbReference>
<dbReference type="Proteomes" id="UP000186551">
    <property type="component" value="Unassembled WGS sequence"/>
</dbReference>
<dbReference type="SUPFAM" id="SSF56300">
    <property type="entry name" value="Metallo-dependent phosphatases"/>
    <property type="match status" value="1"/>
</dbReference>
<dbReference type="NCBIfam" id="TIGR00040">
    <property type="entry name" value="yfcE"/>
    <property type="match status" value="1"/>
</dbReference>
<dbReference type="InterPro" id="IPR024654">
    <property type="entry name" value="Calcineurin-like_PHP_lpxH"/>
</dbReference>
<evidence type="ECO:0000256" key="1">
    <source>
        <dbReference type="ARBA" id="ARBA00008950"/>
    </source>
</evidence>
<dbReference type="GO" id="GO:0046872">
    <property type="term" value="F:metal ion binding"/>
    <property type="evidence" value="ECO:0007669"/>
    <property type="project" value="UniProtKB-KW"/>
</dbReference>
<comment type="cofactor">
    <cofactor evidence="2">
        <name>a divalent metal cation</name>
        <dbReference type="ChEBI" id="CHEBI:60240"/>
    </cofactor>
</comment>
<proteinExistence type="inferred from homology"/>
<dbReference type="RefSeq" id="WP_073852929.1">
    <property type="nucleotide sequence ID" value="NZ_LVWA01000008.1"/>
</dbReference>
<dbReference type="Pfam" id="PF12850">
    <property type="entry name" value="Metallophos_2"/>
    <property type="match status" value="1"/>
</dbReference>
<evidence type="ECO:0000259" key="3">
    <source>
        <dbReference type="Pfam" id="PF12850"/>
    </source>
</evidence>
<keyword evidence="2" id="KW-0479">Metal-binding</keyword>
<evidence type="ECO:0000313" key="4">
    <source>
        <dbReference type="EMBL" id="OKL39590.1"/>
    </source>
</evidence>
<evidence type="ECO:0000256" key="2">
    <source>
        <dbReference type="RuleBase" id="RU362039"/>
    </source>
</evidence>
<feature type="domain" description="Calcineurin-like phosphoesterase" evidence="3">
    <location>
        <begin position="2"/>
        <end position="150"/>
    </location>
</feature>
<dbReference type="EMBL" id="LVWA01000008">
    <property type="protein sequence ID" value="OKL39590.1"/>
    <property type="molecule type" value="Genomic_DNA"/>
</dbReference>
<protein>
    <recommendedName>
        <fullName evidence="2">Phosphoesterase</fullName>
        <ecNumber evidence="2">3.1.4.-</ecNumber>
    </recommendedName>
</protein>
<dbReference type="OrthoDB" id="9785951at2"/>
<dbReference type="EC" id="3.1.4.-" evidence="2"/>
<evidence type="ECO:0000313" key="5">
    <source>
        <dbReference type="Proteomes" id="UP000186551"/>
    </source>
</evidence>
<dbReference type="GO" id="GO:0016787">
    <property type="term" value="F:hydrolase activity"/>
    <property type="evidence" value="ECO:0007669"/>
    <property type="project" value="UniProtKB-UniRule"/>
</dbReference>